<reference evidence="1" key="1">
    <citation type="submission" date="2013-01" db="EMBL/GenBank/DDBJ databases">
        <title>Genome assembly of Mariniradius saccharolyticus AK6.</title>
        <authorList>
            <person name="Vaidya B."/>
            <person name="Khatri I."/>
            <person name="Tanuku N.R.S."/>
            <person name="Subramanian S."/>
            <person name="Pinnaka A."/>
        </authorList>
    </citation>
    <scope>NUCLEOTIDE SEQUENCE [LARGE SCALE GENOMIC DNA]</scope>
    <source>
        <strain evidence="1">AK6</strain>
    </source>
</reference>
<dbReference type="InterPro" id="IPR027417">
    <property type="entry name" value="P-loop_NTPase"/>
</dbReference>
<dbReference type="Proteomes" id="UP000010953">
    <property type="component" value="Unassembled WGS sequence"/>
</dbReference>
<dbReference type="STRING" id="1239962.C943_02621"/>
<dbReference type="InterPro" id="IPR050238">
    <property type="entry name" value="DNA_Rep/Repair_Clamp_Loader"/>
</dbReference>
<dbReference type="Gene3D" id="3.40.50.300">
    <property type="entry name" value="P-loop containing nucleotide triphosphate hydrolases"/>
    <property type="match status" value="1"/>
</dbReference>
<comment type="caution">
    <text evidence="1">The sequence shown here is derived from an EMBL/GenBank/DDBJ whole genome shotgun (WGS) entry which is preliminary data.</text>
</comment>
<dbReference type="PANTHER" id="PTHR11669:SF8">
    <property type="entry name" value="DNA POLYMERASE III SUBUNIT DELTA"/>
    <property type="match status" value="1"/>
</dbReference>
<evidence type="ECO:0000313" key="2">
    <source>
        <dbReference type="Proteomes" id="UP000010953"/>
    </source>
</evidence>
<proteinExistence type="predicted"/>
<sequence>MLFADIPGLAETKDKIVQAVKNNHLAHALLFHGPEGSASLQLALALATYLHCANPGETDACGQCPSCQKMSKLVHPDMNFAFPLPGEQKDDDEEKKEKKVDYNASFRTFATTRPYGNVSDWIYQNGFEKKQLNISRGAARQIIKTLSLKSFEGGFKIMLIWAPEYMHPSAANALLKIIEEPPAKTLFFLVTAQPEQLLTTILSRTQKIVVRAFSDAEVMTHLVASDLCTREMATQITNLADGNMREAYRMVDAEEDQYTGLVRDWMRACYSVDINAVFSFVERIVEKDKESLKSLLLSGINIVREVMLDKSIATELMRSADSERDFIHKLGKNVLDEEKLQAMYLAFNEAHYHLERNANAKILFADLSFRLARIMKSNLAATT</sequence>
<accession>M7X8K2</accession>
<dbReference type="FunCoup" id="M7X8K2">
    <property type="interactions" value="121"/>
</dbReference>
<dbReference type="PANTHER" id="PTHR11669">
    <property type="entry name" value="REPLICATION FACTOR C / DNA POLYMERASE III GAMMA-TAU SUBUNIT"/>
    <property type="match status" value="1"/>
</dbReference>
<dbReference type="EMBL" id="AMZY02000023">
    <property type="protein sequence ID" value="EMS31048.1"/>
    <property type="molecule type" value="Genomic_DNA"/>
</dbReference>
<dbReference type="RefSeq" id="WP_008631558.1">
    <property type="nucleotide sequence ID" value="NZ_AMZY02000023.1"/>
</dbReference>
<dbReference type="eggNOG" id="COG2812">
    <property type="taxonomic scope" value="Bacteria"/>
</dbReference>
<dbReference type="AlphaFoldDB" id="M7X8K2"/>
<dbReference type="OrthoDB" id="9811073at2"/>
<keyword evidence="2" id="KW-1185">Reference proteome</keyword>
<protein>
    <submittedName>
        <fullName evidence="1">DNA polymerase III delta prime subunit</fullName>
    </submittedName>
</protein>
<evidence type="ECO:0000313" key="1">
    <source>
        <dbReference type="EMBL" id="EMS31048.1"/>
    </source>
</evidence>
<dbReference type="SUPFAM" id="SSF52540">
    <property type="entry name" value="P-loop containing nucleoside triphosphate hydrolases"/>
    <property type="match status" value="1"/>
</dbReference>
<name>M7X8K2_9BACT</name>
<gene>
    <name evidence="1" type="ORF">C943_02621</name>
</gene>
<dbReference type="InParanoid" id="M7X8K2"/>
<organism evidence="1 2">
    <name type="scientific">Mariniradius saccharolyticus AK6</name>
    <dbReference type="NCBI Taxonomy" id="1239962"/>
    <lineage>
        <taxon>Bacteria</taxon>
        <taxon>Pseudomonadati</taxon>
        <taxon>Bacteroidota</taxon>
        <taxon>Cytophagia</taxon>
        <taxon>Cytophagales</taxon>
        <taxon>Cyclobacteriaceae</taxon>
        <taxon>Mariniradius</taxon>
    </lineage>
</organism>
<dbReference type="GO" id="GO:0006261">
    <property type="term" value="P:DNA-templated DNA replication"/>
    <property type="evidence" value="ECO:0007669"/>
    <property type="project" value="TreeGrafter"/>
</dbReference>
<dbReference type="Pfam" id="PF13177">
    <property type="entry name" value="DNA_pol3_delta2"/>
    <property type="match status" value="1"/>
</dbReference>